<keyword evidence="3 6" id="KW-0812">Transmembrane</keyword>
<dbReference type="GeneID" id="92366174"/>
<name>A0A1J4MSX2_9CRYT</name>
<feature type="transmembrane region" description="Helical" evidence="6">
    <location>
        <begin position="380"/>
        <end position="405"/>
    </location>
</feature>
<dbReference type="EMBL" id="LRBS01000043">
    <property type="protein sequence ID" value="OII77280.1"/>
    <property type="molecule type" value="Genomic_DNA"/>
</dbReference>
<dbReference type="OrthoDB" id="203099at2759"/>
<dbReference type="Proteomes" id="UP000186804">
    <property type="component" value="Unassembled WGS sequence"/>
</dbReference>
<dbReference type="GO" id="GO:0016020">
    <property type="term" value="C:membrane"/>
    <property type="evidence" value="ECO:0007669"/>
    <property type="project" value="UniProtKB-SubCell"/>
</dbReference>
<dbReference type="PANTHER" id="PTHR21355">
    <property type="entry name" value="G-PROTEIN COUPLED RECEPTOR-ASSOCIATED PROTEIN LMBRD2"/>
    <property type="match status" value="1"/>
</dbReference>
<evidence type="ECO:0000256" key="6">
    <source>
        <dbReference type="SAM" id="Phobius"/>
    </source>
</evidence>
<feature type="transmembrane region" description="Helical" evidence="6">
    <location>
        <begin position="146"/>
        <end position="170"/>
    </location>
</feature>
<protein>
    <submittedName>
        <fullName evidence="7">LMBR1-like conserved region family protein</fullName>
    </submittedName>
</protein>
<feature type="transmembrane region" description="Helical" evidence="6">
    <location>
        <begin position="475"/>
        <end position="496"/>
    </location>
</feature>
<keyword evidence="4 6" id="KW-1133">Transmembrane helix</keyword>
<evidence type="ECO:0000313" key="8">
    <source>
        <dbReference type="Proteomes" id="UP000186804"/>
    </source>
</evidence>
<feature type="transmembrane region" description="Helical" evidence="6">
    <location>
        <begin position="79"/>
        <end position="98"/>
    </location>
</feature>
<evidence type="ECO:0000256" key="3">
    <source>
        <dbReference type="ARBA" id="ARBA00022692"/>
    </source>
</evidence>
<dbReference type="PANTHER" id="PTHR21355:SF0">
    <property type="entry name" value="G-PROTEIN COUPLED RECEPTOR-ASSOCIATED PROTEIN LMBRD2"/>
    <property type="match status" value="1"/>
</dbReference>
<dbReference type="InterPro" id="IPR051584">
    <property type="entry name" value="GPCR-associated_LMBR1"/>
</dbReference>
<evidence type="ECO:0000256" key="2">
    <source>
        <dbReference type="ARBA" id="ARBA00010487"/>
    </source>
</evidence>
<evidence type="ECO:0000256" key="1">
    <source>
        <dbReference type="ARBA" id="ARBA00004141"/>
    </source>
</evidence>
<sequence>MLLVLVALFDIAILVALVWIFLLNVTSKQVQYTTISFCYIGILASLLPIALLPLDIGITILDVNSNVNLNSIILRLWRILYILLFVLCWIVYPVLFEYEMCGEFNWKCKLKTSLRRNRRFWLIQLTCFIFLVLLCVLIFQKYDLQTILPLICIAGGHIWGMIQITLLWGFGLISVPKHIKNIIFSDKFNGKDKLDNLYISLYTLDDCRAINQHEADQLKNQIYYLYTNLTDRKLRDMLGIIIKYFNFDLNDLNKSKLIDKWEIDKYGIKFNTDNVSLETIIELNRSLKITLAERNRIENQWLQILDECWKLEDKLINLPHSNTIQEDGFLLVGFNRQNNKFKHELLNSQKFDILSNKNDIEYDLNDDQTSLYIKKYVRHYINYSLFIMTVILSISIIIAEAGIYFQSINLSLFSYILNLISKSNFIYYPIKILLVELICIILLLYLYLCTYWVLWSMKLPKKYGIYFHNQTDGSCLVFLSQFMCKLATALCFHYLALIRVNGTTFDTFYGKPMHFLPRIVGNDFNSMYFPLFVTFLSIINALNLQQRLMKSTGLYCLFFDYYGIEELYNINRETMSSEFNATIADGKRIADSQRRIKNNEQDFQDI</sequence>
<accession>A0A1J4MSX2</accession>
<organism evidence="7 8">
    <name type="scientific">Cryptosporidium andersoni</name>
    <dbReference type="NCBI Taxonomy" id="117008"/>
    <lineage>
        <taxon>Eukaryota</taxon>
        <taxon>Sar</taxon>
        <taxon>Alveolata</taxon>
        <taxon>Apicomplexa</taxon>
        <taxon>Conoidasida</taxon>
        <taxon>Coccidia</taxon>
        <taxon>Eucoccidiorida</taxon>
        <taxon>Eimeriorina</taxon>
        <taxon>Cryptosporidiidae</taxon>
        <taxon>Cryptosporidium</taxon>
    </lineage>
</organism>
<proteinExistence type="inferred from homology"/>
<dbReference type="AlphaFoldDB" id="A0A1J4MSX2"/>
<comment type="subcellular location">
    <subcellularLocation>
        <location evidence="1">Membrane</location>
        <topology evidence="1">Multi-pass membrane protein</topology>
    </subcellularLocation>
</comment>
<dbReference type="Pfam" id="PF04791">
    <property type="entry name" value="LMBR1"/>
    <property type="match status" value="1"/>
</dbReference>
<feature type="transmembrane region" description="Helical" evidence="6">
    <location>
        <begin position="37"/>
        <end position="59"/>
    </location>
</feature>
<evidence type="ECO:0000313" key="7">
    <source>
        <dbReference type="EMBL" id="OII77280.1"/>
    </source>
</evidence>
<evidence type="ECO:0000256" key="4">
    <source>
        <dbReference type="ARBA" id="ARBA00022989"/>
    </source>
</evidence>
<feature type="transmembrane region" description="Helical" evidence="6">
    <location>
        <begin position="6"/>
        <end position="25"/>
    </location>
</feature>
<feature type="transmembrane region" description="Helical" evidence="6">
    <location>
        <begin position="527"/>
        <end position="544"/>
    </location>
</feature>
<evidence type="ECO:0000256" key="5">
    <source>
        <dbReference type="ARBA" id="ARBA00023136"/>
    </source>
</evidence>
<dbReference type="RefSeq" id="XP_067069126.1">
    <property type="nucleotide sequence ID" value="XM_067212220.1"/>
</dbReference>
<feature type="transmembrane region" description="Helical" evidence="6">
    <location>
        <begin position="425"/>
        <end position="454"/>
    </location>
</feature>
<keyword evidence="5 6" id="KW-0472">Membrane</keyword>
<reference evidence="7 8" key="1">
    <citation type="submission" date="2016-10" db="EMBL/GenBank/DDBJ databases">
        <title>Reductive evolution of mitochondrial metabolism and differential evolution of invasion-related proteins in Cryptosporidium.</title>
        <authorList>
            <person name="Liu S."/>
            <person name="Roellig D.M."/>
            <person name="Guo Y."/>
            <person name="Li N."/>
            <person name="Frace M.A."/>
            <person name="Tang K."/>
            <person name="Zhang L."/>
            <person name="Feng Y."/>
            <person name="Xiao L."/>
        </authorList>
    </citation>
    <scope>NUCLEOTIDE SEQUENCE [LARGE SCALE GENOMIC DNA]</scope>
    <source>
        <strain evidence="7">30847</strain>
    </source>
</reference>
<keyword evidence="8" id="KW-1185">Reference proteome</keyword>
<dbReference type="VEuPathDB" id="CryptoDB:cand_019900"/>
<dbReference type="InterPro" id="IPR006876">
    <property type="entry name" value="LMBR1-like_membr_prot"/>
</dbReference>
<gene>
    <name evidence="7" type="ORF">cand_019900</name>
</gene>
<comment type="caution">
    <text evidence="7">The sequence shown here is derived from an EMBL/GenBank/DDBJ whole genome shotgun (WGS) entry which is preliminary data.</text>
</comment>
<comment type="similarity">
    <text evidence="2">Belongs to the LIMR family.</text>
</comment>
<feature type="transmembrane region" description="Helical" evidence="6">
    <location>
        <begin position="119"/>
        <end position="140"/>
    </location>
</feature>